<reference evidence="2" key="1">
    <citation type="submission" date="2021-01" db="EMBL/GenBank/DDBJ databases">
        <authorList>
            <person name="Corre E."/>
            <person name="Pelletier E."/>
            <person name="Niang G."/>
            <person name="Scheremetjew M."/>
            <person name="Finn R."/>
            <person name="Kale V."/>
            <person name="Holt S."/>
            <person name="Cochrane G."/>
            <person name="Meng A."/>
            <person name="Brown T."/>
            <person name="Cohen L."/>
        </authorList>
    </citation>
    <scope>NUCLEOTIDE SEQUENCE</scope>
    <source>
        <strain evidence="2">CCMP1452</strain>
    </source>
</reference>
<keyword evidence="1" id="KW-0732">Signal</keyword>
<feature type="chain" id="PRO_5031469528" evidence="1">
    <location>
        <begin position="28"/>
        <end position="253"/>
    </location>
</feature>
<sequence>MNVMSIRALIICQLSLWLLAGTPSCHAFAPKHFNNGVENMASTHPSSLLLPTQIPDKRFGNENGVVKKSRYSSLSLASSSSSDEEDLVVIPSDYRLGIEFLLVGTLLGQIPYVKWVLGLPIALLGVLFCVQASRIRFVFSKESFELRMGGDELNNSGENIVVGGDNVWTYDSFVNWEFFPKGWIDQPQGPILAYFKETQTPSDQWNTGPGKFANEEEKIRIGISVPGQVHFFPAICNTKMLRDEFQKRDCAKL</sequence>
<protein>
    <submittedName>
        <fullName evidence="2">Uncharacterized protein</fullName>
    </submittedName>
</protein>
<organism evidence="2">
    <name type="scientific">Eucampia antarctica</name>
    <dbReference type="NCBI Taxonomy" id="49252"/>
    <lineage>
        <taxon>Eukaryota</taxon>
        <taxon>Sar</taxon>
        <taxon>Stramenopiles</taxon>
        <taxon>Ochrophyta</taxon>
        <taxon>Bacillariophyta</taxon>
        <taxon>Mediophyceae</taxon>
        <taxon>Biddulphiophycidae</taxon>
        <taxon>Hemiaulales</taxon>
        <taxon>Hemiaulaceae</taxon>
        <taxon>Eucampia</taxon>
    </lineage>
</organism>
<accession>A0A7S2RHV0</accession>
<dbReference type="InterPro" id="IPR021467">
    <property type="entry name" value="DUF3119"/>
</dbReference>
<dbReference type="EMBL" id="HBHI01013851">
    <property type="protein sequence ID" value="CAD9671589.1"/>
    <property type="molecule type" value="Transcribed_RNA"/>
</dbReference>
<dbReference type="Pfam" id="PF11317">
    <property type="entry name" value="DUF3119"/>
    <property type="match status" value="1"/>
</dbReference>
<proteinExistence type="predicted"/>
<dbReference type="PANTHER" id="PTHR35550:SF2">
    <property type="entry name" value="OS05G0401200 PROTEIN"/>
    <property type="match status" value="1"/>
</dbReference>
<name>A0A7S2RHV0_9STRA</name>
<feature type="signal peptide" evidence="1">
    <location>
        <begin position="1"/>
        <end position="27"/>
    </location>
</feature>
<dbReference type="PANTHER" id="PTHR35550">
    <property type="match status" value="1"/>
</dbReference>
<evidence type="ECO:0000313" key="2">
    <source>
        <dbReference type="EMBL" id="CAD9671589.1"/>
    </source>
</evidence>
<evidence type="ECO:0000256" key="1">
    <source>
        <dbReference type="SAM" id="SignalP"/>
    </source>
</evidence>
<dbReference type="AlphaFoldDB" id="A0A7S2RHV0"/>
<gene>
    <name evidence="2" type="ORF">EANT1437_LOCUS7093</name>
</gene>